<dbReference type="OrthoDB" id="7437528at2759"/>
<dbReference type="SUPFAM" id="SSF57667">
    <property type="entry name" value="beta-beta-alpha zinc fingers"/>
    <property type="match status" value="1"/>
</dbReference>
<evidence type="ECO:0000313" key="4">
    <source>
        <dbReference type="EMBL" id="CAD7621445.1"/>
    </source>
</evidence>
<keyword evidence="1" id="KW-0862">Zinc</keyword>
<evidence type="ECO:0000256" key="1">
    <source>
        <dbReference type="PROSITE-ProRule" id="PRU00042"/>
    </source>
</evidence>
<keyword evidence="1" id="KW-0863">Zinc-finger</keyword>
<name>A0A7R9KEU1_9ACAR</name>
<dbReference type="Proteomes" id="UP000759131">
    <property type="component" value="Unassembled WGS sequence"/>
</dbReference>
<proteinExistence type="predicted"/>
<gene>
    <name evidence="4" type="ORF">OSB1V03_LOCUS1916</name>
</gene>
<dbReference type="InterPro" id="IPR036236">
    <property type="entry name" value="Znf_C2H2_sf"/>
</dbReference>
<reference evidence="4" key="1">
    <citation type="submission" date="2020-11" db="EMBL/GenBank/DDBJ databases">
        <authorList>
            <person name="Tran Van P."/>
        </authorList>
    </citation>
    <scope>NUCLEOTIDE SEQUENCE</scope>
</reference>
<sequence length="172" mass="19677">MNRMDKSTESNASEPVFHDLQPSPPIEDTPQVKEEEVDGTGLQELSHFWWCPYFAHNSQCPYIANTGSAVANSWPQKSVQSERKPYKSRTTGAAKSVTNGSTDCKIERLYSCRLCNGVPETNDETSFRKHIELHLGKERPFVCQICDKLFNFRSNCRNHVMAHCVVRKQYHP</sequence>
<dbReference type="InterPro" id="IPR013087">
    <property type="entry name" value="Znf_C2H2_type"/>
</dbReference>
<evidence type="ECO:0000259" key="3">
    <source>
        <dbReference type="PROSITE" id="PS50157"/>
    </source>
</evidence>
<keyword evidence="1" id="KW-0479">Metal-binding</keyword>
<dbReference type="EMBL" id="CAJPIZ010000614">
    <property type="protein sequence ID" value="CAG2101875.1"/>
    <property type="molecule type" value="Genomic_DNA"/>
</dbReference>
<dbReference type="EMBL" id="OC855189">
    <property type="protein sequence ID" value="CAD7621445.1"/>
    <property type="molecule type" value="Genomic_DNA"/>
</dbReference>
<dbReference type="SMART" id="SM00355">
    <property type="entry name" value="ZnF_C2H2"/>
    <property type="match status" value="2"/>
</dbReference>
<organism evidence="4">
    <name type="scientific">Medioppia subpectinata</name>
    <dbReference type="NCBI Taxonomy" id="1979941"/>
    <lineage>
        <taxon>Eukaryota</taxon>
        <taxon>Metazoa</taxon>
        <taxon>Ecdysozoa</taxon>
        <taxon>Arthropoda</taxon>
        <taxon>Chelicerata</taxon>
        <taxon>Arachnida</taxon>
        <taxon>Acari</taxon>
        <taxon>Acariformes</taxon>
        <taxon>Sarcoptiformes</taxon>
        <taxon>Oribatida</taxon>
        <taxon>Brachypylina</taxon>
        <taxon>Oppioidea</taxon>
        <taxon>Oppiidae</taxon>
        <taxon>Medioppia</taxon>
    </lineage>
</organism>
<accession>A0A7R9KEU1</accession>
<feature type="region of interest" description="Disordered" evidence="2">
    <location>
        <begin position="1"/>
        <end position="38"/>
    </location>
</feature>
<protein>
    <recommendedName>
        <fullName evidence="3">C2H2-type domain-containing protein</fullName>
    </recommendedName>
</protein>
<dbReference type="GO" id="GO:0008270">
    <property type="term" value="F:zinc ion binding"/>
    <property type="evidence" value="ECO:0007669"/>
    <property type="project" value="UniProtKB-KW"/>
</dbReference>
<dbReference type="Gene3D" id="3.30.160.60">
    <property type="entry name" value="Classic Zinc Finger"/>
    <property type="match status" value="1"/>
</dbReference>
<evidence type="ECO:0000256" key="2">
    <source>
        <dbReference type="SAM" id="MobiDB-lite"/>
    </source>
</evidence>
<dbReference type="PROSITE" id="PS00028">
    <property type="entry name" value="ZINC_FINGER_C2H2_1"/>
    <property type="match status" value="1"/>
</dbReference>
<dbReference type="PROSITE" id="PS50157">
    <property type="entry name" value="ZINC_FINGER_C2H2_2"/>
    <property type="match status" value="1"/>
</dbReference>
<dbReference type="AlphaFoldDB" id="A0A7R9KEU1"/>
<keyword evidence="5" id="KW-1185">Reference proteome</keyword>
<feature type="domain" description="C2H2-type" evidence="3">
    <location>
        <begin position="141"/>
        <end position="168"/>
    </location>
</feature>
<evidence type="ECO:0000313" key="5">
    <source>
        <dbReference type="Proteomes" id="UP000759131"/>
    </source>
</evidence>
<feature type="region of interest" description="Disordered" evidence="2">
    <location>
        <begin position="74"/>
        <end position="94"/>
    </location>
</feature>